<sequence length="570" mass="67090">MNFKFQFLTNNQNQFILEKSIINSFSYDTSSQFLQELMFLGFEYALNYSFSLNLENFKNHFYLSPLLRKNNNLKFTYLWRYSSNIIKIFDINKKNTQSFIKFFEFINTYKTLNPVANSLHFMINSGAKANWGQLLQLIGFRGYLSNINGYLYEIPIMQNFNKGLNLYEYFISCYGTRKGVIDTALKTADSGYLTRRLIETGRNIIIKEYNCGTKNYISYDKVCDHIGNIDPNKLYLQGKYLNEIIDLNKNIIYKSDNKISLNNELFLKISSLKLKLTGVYSCISGRNICNNCFGQNNKNNNLGESIGILAAQTIGEPATQLTLRTFHTGGVFTKLNDKIKFEKNNNFNKFNLKLNLNMKVLSFKKLFKSNLNKYKNNFNKELISFNDTGIIKNFGYYKQYSNFYNVKKLVKLKFKYLNYNINNIYNENQLYPIYIIDKFNKLLKKNNIVPQNLIFKDSYEIINNKLIILITKNKINQWILKTLNTDIIFFNSLKTIFLNNKSKIITNFNNYYLNNLQIKEGWALKFSNIVSNLNYKIFKLQFKLKTHPYNIYNTSTKQNIKINFPLINNL</sequence>
<dbReference type="InterPro" id="IPR045867">
    <property type="entry name" value="DNA-dir_RpoC_beta_prime"/>
</dbReference>
<evidence type="ECO:0000256" key="3">
    <source>
        <dbReference type="ARBA" id="ARBA00022478"/>
    </source>
</evidence>
<evidence type="ECO:0000313" key="10">
    <source>
        <dbReference type="EMBL" id="QEM01815.1"/>
    </source>
</evidence>
<evidence type="ECO:0000256" key="1">
    <source>
        <dbReference type="ARBA" id="ARBA00004026"/>
    </source>
</evidence>
<keyword evidence="6" id="KW-0479">Metal-binding</keyword>
<keyword evidence="5" id="KW-0548">Nucleotidyltransferase</keyword>
<evidence type="ECO:0000256" key="8">
    <source>
        <dbReference type="ARBA" id="ARBA00048552"/>
    </source>
</evidence>
<dbReference type="GO" id="GO:0006351">
    <property type="term" value="P:DNA-templated transcription"/>
    <property type="evidence" value="ECO:0007669"/>
    <property type="project" value="InterPro"/>
</dbReference>
<keyword evidence="4" id="KW-0808">Transferase</keyword>
<dbReference type="SUPFAM" id="SSF64484">
    <property type="entry name" value="beta and beta-prime subunits of DNA dependent RNA-polymerase"/>
    <property type="match status" value="1"/>
</dbReference>
<dbReference type="GO" id="GO:0003899">
    <property type="term" value="F:DNA-directed RNA polymerase activity"/>
    <property type="evidence" value="ECO:0007669"/>
    <property type="project" value="UniProtKB-EC"/>
</dbReference>
<evidence type="ECO:0000256" key="5">
    <source>
        <dbReference type="ARBA" id="ARBA00022695"/>
    </source>
</evidence>
<proteinExistence type="predicted"/>
<dbReference type="GO" id="GO:0000428">
    <property type="term" value="C:DNA-directed RNA polymerase complex"/>
    <property type="evidence" value="ECO:0007669"/>
    <property type="project" value="UniProtKB-KW"/>
</dbReference>
<dbReference type="EMBL" id="MK573208">
    <property type="protein sequence ID" value="QEM01815.1"/>
    <property type="molecule type" value="Genomic_DNA"/>
</dbReference>
<organism evidence="10">
    <name type="scientific">Nephromyces sp. ex Molgula occidentalis</name>
    <dbReference type="NCBI Taxonomy" id="2544991"/>
    <lineage>
        <taxon>Eukaryota</taxon>
        <taxon>Sar</taxon>
        <taxon>Alveolata</taxon>
        <taxon>Apicomplexa</taxon>
        <taxon>Aconoidasida</taxon>
        <taxon>Nephromycida</taxon>
        <taxon>Nephromyces</taxon>
    </lineage>
</organism>
<name>A0A5C1H869_9APIC</name>
<keyword evidence="7" id="KW-0804">Transcription</keyword>
<gene>
    <name evidence="10" type="primary">rpoC2A</name>
</gene>
<comment type="catalytic activity">
    <reaction evidence="8">
        <text>RNA(n) + a ribonucleoside 5'-triphosphate = RNA(n+1) + diphosphate</text>
        <dbReference type="Rhea" id="RHEA:21248"/>
        <dbReference type="Rhea" id="RHEA-COMP:14527"/>
        <dbReference type="Rhea" id="RHEA-COMP:17342"/>
        <dbReference type="ChEBI" id="CHEBI:33019"/>
        <dbReference type="ChEBI" id="CHEBI:61557"/>
        <dbReference type="ChEBI" id="CHEBI:140395"/>
        <dbReference type="EC" id="2.7.7.6"/>
    </reaction>
</comment>
<dbReference type="AlphaFoldDB" id="A0A5C1H869"/>
<evidence type="ECO:0000259" key="9">
    <source>
        <dbReference type="Pfam" id="PF04998"/>
    </source>
</evidence>
<evidence type="ECO:0000256" key="7">
    <source>
        <dbReference type="ARBA" id="ARBA00023163"/>
    </source>
</evidence>
<dbReference type="EC" id="2.7.7.6" evidence="2"/>
<evidence type="ECO:0000256" key="2">
    <source>
        <dbReference type="ARBA" id="ARBA00012418"/>
    </source>
</evidence>
<comment type="function">
    <text evidence="1">DNA-dependent RNA polymerase catalyzes the transcription of DNA into RNA using the four ribonucleoside triphosphates as substrates.</text>
</comment>
<feature type="domain" description="RNA polymerase Rpb1" evidence="9">
    <location>
        <begin position="163"/>
        <end position="484"/>
    </location>
</feature>
<dbReference type="InterPro" id="IPR038120">
    <property type="entry name" value="Rpb1_funnel_sf"/>
</dbReference>
<evidence type="ECO:0000256" key="4">
    <source>
        <dbReference type="ARBA" id="ARBA00022679"/>
    </source>
</evidence>
<dbReference type="PANTHER" id="PTHR19376">
    <property type="entry name" value="DNA-DIRECTED RNA POLYMERASE"/>
    <property type="match status" value="1"/>
</dbReference>
<keyword evidence="3 10" id="KW-0240">DNA-directed RNA polymerase</keyword>
<accession>A0A5C1H869</accession>
<dbReference type="GO" id="GO:0046872">
    <property type="term" value="F:metal ion binding"/>
    <property type="evidence" value="ECO:0007669"/>
    <property type="project" value="UniProtKB-KW"/>
</dbReference>
<dbReference type="InterPro" id="IPR007081">
    <property type="entry name" value="RNA_pol_Rpb1_5"/>
</dbReference>
<protein>
    <recommendedName>
        <fullName evidence="2">DNA-directed RNA polymerase</fullName>
        <ecNumber evidence="2">2.7.7.6</ecNumber>
    </recommendedName>
</protein>
<dbReference type="PANTHER" id="PTHR19376:SF54">
    <property type="entry name" value="DNA-DIRECTED RNA POLYMERASE SUBUNIT BETA"/>
    <property type="match status" value="1"/>
</dbReference>
<dbReference type="Pfam" id="PF04998">
    <property type="entry name" value="RNA_pol_Rpb1_5"/>
    <property type="match status" value="1"/>
</dbReference>
<reference evidence="10" key="1">
    <citation type="journal article" date="2019" name="Genome Biol. Evol.">
        <title>Nephromyces represents a diverse and novel lineage of the Apicomplexa that has retained apicoplasts.</title>
        <authorList>
            <person name="Munoz-Gomez S.A."/>
            <person name="Durnin K."/>
            <person name="Eme L."/>
            <person name="Paight C."/>
            <person name="Lane C.E."/>
            <person name="Saffo M.B."/>
            <person name="Slamovits C.H."/>
        </authorList>
    </citation>
    <scope>NUCLEOTIDE SEQUENCE</scope>
    <source>
        <strain evidence="10">681</strain>
    </source>
</reference>
<dbReference type="Gene3D" id="1.10.132.30">
    <property type="match status" value="1"/>
</dbReference>
<dbReference type="GO" id="GO:0003677">
    <property type="term" value="F:DNA binding"/>
    <property type="evidence" value="ECO:0007669"/>
    <property type="project" value="InterPro"/>
</dbReference>
<evidence type="ECO:0000256" key="6">
    <source>
        <dbReference type="ARBA" id="ARBA00022723"/>
    </source>
</evidence>